<dbReference type="Proteomes" id="UP000515703">
    <property type="component" value="Chromosome"/>
</dbReference>
<dbReference type="EMBL" id="AP023368">
    <property type="protein sequence ID" value="BCK00696.1"/>
    <property type="molecule type" value="Genomic_DNA"/>
</dbReference>
<proteinExistence type="predicted"/>
<reference evidence="2 3" key="1">
    <citation type="submission" date="2020-08" db="EMBL/GenBank/DDBJ databases">
        <title>Draft genome sequencing of an Anaerocolumna strain isolated from anoxic soil subjected to BSD treatment.</title>
        <authorList>
            <person name="Uek A."/>
            <person name="Tonouchi A."/>
        </authorList>
    </citation>
    <scope>NUCLEOTIDE SEQUENCE [LARGE SCALE GENOMIC DNA]</scope>
    <source>
        <strain evidence="2 3">CTTW</strain>
    </source>
</reference>
<dbReference type="Pfam" id="PF10026">
    <property type="entry name" value="DUF2268"/>
    <property type="match status" value="1"/>
</dbReference>
<name>A0A7I8DUE6_9FIRM</name>
<keyword evidence="3" id="KW-1185">Reference proteome</keyword>
<organism evidence="2 3">
    <name type="scientific">Anaerocolumna chitinilytica</name>
    <dbReference type="NCBI Taxonomy" id="1727145"/>
    <lineage>
        <taxon>Bacteria</taxon>
        <taxon>Bacillati</taxon>
        <taxon>Bacillota</taxon>
        <taxon>Clostridia</taxon>
        <taxon>Lachnospirales</taxon>
        <taxon>Lachnospiraceae</taxon>
        <taxon>Anaerocolumna</taxon>
    </lineage>
</organism>
<evidence type="ECO:0000313" key="3">
    <source>
        <dbReference type="Proteomes" id="UP000515703"/>
    </source>
</evidence>
<evidence type="ECO:0000313" key="2">
    <source>
        <dbReference type="EMBL" id="BCK00696.1"/>
    </source>
</evidence>
<feature type="domain" description="DUF2268" evidence="1">
    <location>
        <begin position="72"/>
        <end position="266"/>
    </location>
</feature>
<dbReference type="KEGG" id="acht:bsdcttw_37360"/>
<dbReference type="RefSeq" id="WP_185256343.1">
    <property type="nucleotide sequence ID" value="NZ_AP023368.1"/>
</dbReference>
<accession>A0A7I8DUE6</accession>
<gene>
    <name evidence="2" type="ORF">bsdcttw_37360</name>
</gene>
<dbReference type="InterPro" id="IPR018728">
    <property type="entry name" value="DUF2268"/>
</dbReference>
<evidence type="ECO:0000259" key="1">
    <source>
        <dbReference type="Pfam" id="PF10026"/>
    </source>
</evidence>
<sequence>MKIELIPAYLKLEDYIRAEHQDQETWKVIMVEPYWNTISQWAPFPEDYKMPICQLDKAEAKQQLEALKTVNWNQVEETFNDICNRLPKDDEDTMYVAIYPSNTGIPEGIYGTGVWGNIILNINAANSNFEEWLPFVFAHEYHHNVWGNYWYCLHNGEGLHGWLIESIIIEGEADDFAESIFGDKSPSWHLGVNSKEEEDIWKKIKTAAKLCLPPEEAGKYIFGCEELGIPQNAGYYFGIKIIREYKKRNHINDVNSLMSTPLEEIYRFYESCMV</sequence>
<dbReference type="AlphaFoldDB" id="A0A7I8DUE6"/>
<protein>
    <recommendedName>
        <fullName evidence="1">DUF2268 domain-containing protein</fullName>
    </recommendedName>
</protein>
<reference evidence="2 3" key="2">
    <citation type="submission" date="2020-08" db="EMBL/GenBank/DDBJ databases">
        <authorList>
            <person name="Ueki A."/>
            <person name="Tonouchi A."/>
        </authorList>
    </citation>
    <scope>NUCLEOTIDE SEQUENCE [LARGE SCALE GENOMIC DNA]</scope>
    <source>
        <strain evidence="2 3">CTTW</strain>
    </source>
</reference>